<protein>
    <submittedName>
        <fullName evidence="5">Glycosyltransferase family 10</fullName>
    </submittedName>
</protein>
<keyword evidence="6" id="KW-1185">Reference proteome</keyword>
<dbReference type="GO" id="GO:0016020">
    <property type="term" value="C:membrane"/>
    <property type="evidence" value="ECO:0007669"/>
    <property type="project" value="InterPro"/>
</dbReference>
<dbReference type="PANTHER" id="PTHR11929">
    <property type="entry name" value="ALPHA- 1,3 -FUCOSYLTRANSFERASE"/>
    <property type="match status" value="1"/>
</dbReference>
<keyword evidence="3" id="KW-0808">Transferase</keyword>
<evidence type="ECO:0000256" key="2">
    <source>
        <dbReference type="ARBA" id="ARBA00022676"/>
    </source>
</evidence>
<comment type="similarity">
    <text evidence="1">Belongs to the glycosyltransferase 10 family.</text>
</comment>
<dbReference type="Proteomes" id="UP001151234">
    <property type="component" value="Unassembled WGS sequence"/>
</dbReference>
<reference evidence="5" key="1">
    <citation type="submission" date="2022-11" db="EMBL/GenBank/DDBJ databases">
        <title>Draft genome sequence of Hoeflea poritis E7-10 and Hoeflea prorocentri PM5-8, separated from scleractinian coral Porites lutea and marine dinoflagellate.</title>
        <authorList>
            <person name="Zhang G."/>
            <person name="Wei Q."/>
            <person name="Cai L."/>
        </authorList>
    </citation>
    <scope>NUCLEOTIDE SEQUENCE</scope>
    <source>
        <strain evidence="5">PM5-8</strain>
    </source>
</reference>
<comment type="caution">
    <text evidence="5">The sequence shown here is derived from an EMBL/GenBank/DDBJ whole genome shotgun (WGS) entry which is preliminary data.</text>
</comment>
<evidence type="ECO:0000256" key="1">
    <source>
        <dbReference type="ARBA" id="ARBA00008919"/>
    </source>
</evidence>
<feature type="domain" description="Fucosyltransferase C-terminal" evidence="4">
    <location>
        <begin position="141"/>
        <end position="230"/>
    </location>
</feature>
<dbReference type="Pfam" id="PF00852">
    <property type="entry name" value="Glyco_transf_10"/>
    <property type="match status" value="1"/>
</dbReference>
<keyword evidence="2" id="KW-0328">Glycosyltransferase</keyword>
<dbReference type="EMBL" id="JAPJZI010000001">
    <property type="protein sequence ID" value="MDA5399270.1"/>
    <property type="molecule type" value="Genomic_DNA"/>
</dbReference>
<dbReference type="InterPro" id="IPR001503">
    <property type="entry name" value="Glyco_trans_10"/>
</dbReference>
<proteinExistence type="inferred from homology"/>
<evidence type="ECO:0000313" key="6">
    <source>
        <dbReference type="Proteomes" id="UP001151234"/>
    </source>
</evidence>
<dbReference type="SUPFAM" id="SSF53756">
    <property type="entry name" value="UDP-Glycosyltransferase/glycogen phosphorylase"/>
    <property type="match status" value="1"/>
</dbReference>
<evidence type="ECO:0000256" key="3">
    <source>
        <dbReference type="ARBA" id="ARBA00022679"/>
    </source>
</evidence>
<name>A0A9X3UJA8_9HYPH</name>
<accession>A0A9X3UJA8</accession>
<gene>
    <name evidence="5" type="ORF">OQ273_11860</name>
</gene>
<dbReference type="RefSeq" id="WP_267990713.1">
    <property type="nucleotide sequence ID" value="NZ_JAPJZI010000001.1"/>
</dbReference>
<dbReference type="AlphaFoldDB" id="A0A9X3UJA8"/>
<evidence type="ECO:0000313" key="5">
    <source>
        <dbReference type="EMBL" id="MDA5399270.1"/>
    </source>
</evidence>
<sequence>MKIAILPYEYKLRGRLADAPLSALRWPLSEPPAAGTVADLEPQDHLIIYPRSKSFFANRKHVRCRVSLLIAEPYALQWSKYLTAIIMQRRFYRIITHRPLMETKAKNVLVMPFGGAWVKPSPDGRIDKTRHMSLIASTKTKLEGHALRHKIAQWSEKNALDIDLLGLAYRKIDTKEEGLLPYRFSVVIENCREEGYFTEKLLDSLLCGTLPIYWGAPDIERYFDPEGMIICRSEEEIKNAITSASAQLFKQKHKALTGNAEKALAFADYEKNAALRLQELDV</sequence>
<dbReference type="PANTHER" id="PTHR11929:SF194">
    <property type="entry name" value="ALPHA-(1,3)-FUCOSYLTRANSFERASE 10"/>
    <property type="match status" value="1"/>
</dbReference>
<dbReference type="InterPro" id="IPR038577">
    <property type="entry name" value="GT10-like_C_sf"/>
</dbReference>
<evidence type="ECO:0000259" key="4">
    <source>
        <dbReference type="Pfam" id="PF00852"/>
    </source>
</evidence>
<organism evidence="5 6">
    <name type="scientific">Hoeflea prorocentri</name>
    <dbReference type="NCBI Taxonomy" id="1922333"/>
    <lineage>
        <taxon>Bacteria</taxon>
        <taxon>Pseudomonadati</taxon>
        <taxon>Pseudomonadota</taxon>
        <taxon>Alphaproteobacteria</taxon>
        <taxon>Hyphomicrobiales</taxon>
        <taxon>Rhizobiaceae</taxon>
        <taxon>Hoeflea</taxon>
    </lineage>
</organism>
<dbReference type="Gene3D" id="3.40.50.11660">
    <property type="entry name" value="Glycosyl transferase family 10, C-terminal domain"/>
    <property type="match status" value="1"/>
</dbReference>
<dbReference type="GO" id="GO:0008417">
    <property type="term" value="F:fucosyltransferase activity"/>
    <property type="evidence" value="ECO:0007669"/>
    <property type="project" value="InterPro"/>
</dbReference>
<dbReference type="InterPro" id="IPR055270">
    <property type="entry name" value="Glyco_tran_10_C"/>
</dbReference>